<proteinExistence type="inferred from homology"/>
<keyword evidence="5 6" id="KW-0472">Membrane</keyword>
<dbReference type="RefSeq" id="WP_149430598.1">
    <property type="nucleotide sequence ID" value="NZ_VLNY01000005.1"/>
</dbReference>
<evidence type="ECO:0000256" key="4">
    <source>
        <dbReference type="ARBA" id="ARBA00022989"/>
    </source>
</evidence>
<evidence type="ECO:0000313" key="9">
    <source>
        <dbReference type="Proteomes" id="UP000322244"/>
    </source>
</evidence>
<dbReference type="InterPro" id="IPR000515">
    <property type="entry name" value="MetI-like"/>
</dbReference>
<dbReference type="PROSITE" id="PS50928">
    <property type="entry name" value="ABC_TM1"/>
    <property type="match status" value="1"/>
</dbReference>
<organism evidence="8 9">
    <name type="scientific">Antrihabitans cavernicola</name>
    <dbReference type="NCBI Taxonomy" id="2495913"/>
    <lineage>
        <taxon>Bacteria</taxon>
        <taxon>Bacillati</taxon>
        <taxon>Actinomycetota</taxon>
        <taxon>Actinomycetes</taxon>
        <taxon>Mycobacteriales</taxon>
        <taxon>Nocardiaceae</taxon>
        <taxon>Antrihabitans</taxon>
    </lineage>
</organism>
<evidence type="ECO:0000256" key="1">
    <source>
        <dbReference type="ARBA" id="ARBA00004141"/>
    </source>
</evidence>
<evidence type="ECO:0000259" key="7">
    <source>
        <dbReference type="PROSITE" id="PS50928"/>
    </source>
</evidence>
<dbReference type="SUPFAM" id="SSF161098">
    <property type="entry name" value="MetI-like"/>
    <property type="match status" value="1"/>
</dbReference>
<dbReference type="InterPro" id="IPR051204">
    <property type="entry name" value="ABC_transp_perm/SBD"/>
</dbReference>
<feature type="transmembrane region" description="Helical" evidence="6">
    <location>
        <begin position="125"/>
        <end position="143"/>
    </location>
</feature>
<evidence type="ECO:0000256" key="6">
    <source>
        <dbReference type="RuleBase" id="RU363032"/>
    </source>
</evidence>
<dbReference type="Gene3D" id="1.10.3720.10">
    <property type="entry name" value="MetI-like"/>
    <property type="match status" value="1"/>
</dbReference>
<feature type="transmembrane region" description="Helical" evidence="6">
    <location>
        <begin position="52"/>
        <end position="75"/>
    </location>
</feature>
<feature type="transmembrane region" description="Helical" evidence="6">
    <location>
        <begin position="20"/>
        <end position="40"/>
    </location>
</feature>
<dbReference type="Pfam" id="PF00528">
    <property type="entry name" value="BPD_transp_1"/>
    <property type="match status" value="1"/>
</dbReference>
<dbReference type="GO" id="GO:0031460">
    <property type="term" value="P:glycine betaine transport"/>
    <property type="evidence" value="ECO:0007669"/>
    <property type="project" value="TreeGrafter"/>
</dbReference>
<comment type="subcellular location">
    <subcellularLocation>
        <location evidence="6">Cell membrane</location>
        <topology evidence="6">Multi-pass membrane protein</topology>
    </subcellularLocation>
    <subcellularLocation>
        <location evidence="1">Membrane</location>
        <topology evidence="1">Multi-pass membrane protein</topology>
    </subcellularLocation>
</comment>
<keyword evidence="9" id="KW-1185">Reference proteome</keyword>
<evidence type="ECO:0000256" key="3">
    <source>
        <dbReference type="ARBA" id="ARBA00022692"/>
    </source>
</evidence>
<feature type="transmembrane region" description="Helical" evidence="6">
    <location>
        <begin position="81"/>
        <end position="99"/>
    </location>
</feature>
<dbReference type="PANTHER" id="PTHR30177:SF4">
    <property type="entry name" value="OSMOPROTECTANT IMPORT PERMEASE PROTEIN OSMW"/>
    <property type="match status" value="1"/>
</dbReference>
<dbReference type="PANTHER" id="PTHR30177">
    <property type="entry name" value="GLYCINE BETAINE/L-PROLINE TRANSPORT SYSTEM PERMEASE PROTEIN PROW"/>
    <property type="match status" value="1"/>
</dbReference>
<comment type="similarity">
    <text evidence="6">Belongs to the binding-protein-dependent transport system permease family.</text>
</comment>
<keyword evidence="2 6" id="KW-0813">Transport</keyword>
<gene>
    <name evidence="8" type="ORF">FOY51_12645</name>
</gene>
<feature type="transmembrane region" description="Helical" evidence="6">
    <location>
        <begin position="179"/>
        <end position="200"/>
    </location>
</feature>
<dbReference type="EMBL" id="VLNY01000005">
    <property type="protein sequence ID" value="KAA0022542.1"/>
    <property type="molecule type" value="Genomic_DNA"/>
</dbReference>
<evidence type="ECO:0000313" key="8">
    <source>
        <dbReference type="EMBL" id="KAA0022542.1"/>
    </source>
</evidence>
<accession>A0A5A7SBL1</accession>
<comment type="caution">
    <text evidence="8">The sequence shown here is derived from an EMBL/GenBank/DDBJ whole genome shotgun (WGS) entry which is preliminary data.</text>
</comment>
<protein>
    <submittedName>
        <fullName evidence="8">ABC transporter permease</fullName>
    </submittedName>
</protein>
<dbReference type="OrthoDB" id="3233284at2"/>
<dbReference type="GO" id="GO:0055085">
    <property type="term" value="P:transmembrane transport"/>
    <property type="evidence" value="ECO:0007669"/>
    <property type="project" value="InterPro"/>
</dbReference>
<name>A0A5A7SBL1_9NOCA</name>
<evidence type="ECO:0000256" key="2">
    <source>
        <dbReference type="ARBA" id="ARBA00022448"/>
    </source>
</evidence>
<feature type="transmembrane region" description="Helical" evidence="6">
    <location>
        <begin position="149"/>
        <end position="167"/>
    </location>
</feature>
<dbReference type="InterPro" id="IPR035906">
    <property type="entry name" value="MetI-like_sf"/>
</dbReference>
<keyword evidence="4 6" id="KW-1133">Transmembrane helix</keyword>
<feature type="domain" description="ABC transmembrane type-1" evidence="7">
    <location>
        <begin position="15"/>
        <end position="197"/>
    </location>
</feature>
<dbReference type="CDD" id="cd06261">
    <property type="entry name" value="TM_PBP2"/>
    <property type="match status" value="1"/>
</dbReference>
<reference evidence="8 9" key="1">
    <citation type="submission" date="2019-07" db="EMBL/GenBank/DDBJ databases">
        <title>Rhodococcus cavernicolus sp. nov., isolated from a cave.</title>
        <authorList>
            <person name="Lee S.D."/>
        </authorList>
    </citation>
    <scope>NUCLEOTIDE SEQUENCE [LARGE SCALE GENOMIC DNA]</scope>
    <source>
        <strain evidence="8 9">C1-24</strain>
    </source>
</reference>
<dbReference type="Proteomes" id="UP000322244">
    <property type="component" value="Unassembled WGS sequence"/>
</dbReference>
<sequence>MKYLINNFSTVLDLAKTHLYLALVPLLVGLLISIPVGTLIQDVPWVRKTTLTVASLVYTIPSLAFFVTIPGIVGLKILNPLNVVIALSVYSTALLIRAVPEALDSVSPAVIDAAKAMGFTSLRRVVTVELPLAIPVLIASVRVVAVTNISLVSVGSLIGIGGLGQLFTQGYQRDYQDQILAGIISIVVLALVFDGLLYFLGRALTPWTRAGAAKPSKRTAKPAVAKTAGAVG</sequence>
<keyword evidence="3 6" id="KW-0812">Transmembrane</keyword>
<dbReference type="AlphaFoldDB" id="A0A5A7SBL1"/>
<dbReference type="GO" id="GO:0005886">
    <property type="term" value="C:plasma membrane"/>
    <property type="evidence" value="ECO:0007669"/>
    <property type="project" value="UniProtKB-SubCell"/>
</dbReference>
<evidence type="ECO:0000256" key="5">
    <source>
        <dbReference type="ARBA" id="ARBA00023136"/>
    </source>
</evidence>